<dbReference type="Pfam" id="PF04055">
    <property type="entry name" value="Radical_SAM"/>
    <property type="match status" value="1"/>
</dbReference>
<comment type="caution">
    <text evidence="8">The sequence shown here is derived from an EMBL/GenBank/DDBJ whole genome shotgun (WGS) entry which is preliminary data.</text>
</comment>
<evidence type="ECO:0000256" key="2">
    <source>
        <dbReference type="ARBA" id="ARBA00022691"/>
    </source>
</evidence>
<dbReference type="EMBL" id="LUUH01000103">
    <property type="protein sequence ID" value="OAH97220.1"/>
    <property type="molecule type" value="Genomic_DNA"/>
</dbReference>
<evidence type="ECO:0000256" key="3">
    <source>
        <dbReference type="ARBA" id="ARBA00022723"/>
    </source>
</evidence>
<keyword evidence="5" id="KW-0411">Iron-sulfur</keyword>
<dbReference type="Gene3D" id="3.20.20.70">
    <property type="entry name" value="Aldolase class I"/>
    <property type="match status" value="1"/>
</dbReference>
<dbReference type="SFLD" id="SFLDG01386">
    <property type="entry name" value="main_SPASM_domain-containing"/>
    <property type="match status" value="1"/>
</dbReference>
<dbReference type="NCBIfam" id="TIGR03978">
    <property type="entry name" value="rSAM_paired_1"/>
    <property type="match status" value="1"/>
</dbReference>
<dbReference type="SMART" id="SM00729">
    <property type="entry name" value="Elp3"/>
    <property type="match status" value="1"/>
</dbReference>
<keyword evidence="4" id="KW-0408">Iron</keyword>
<dbReference type="InterPro" id="IPR006638">
    <property type="entry name" value="Elp3/MiaA/NifB-like_rSAM"/>
</dbReference>
<comment type="similarity">
    <text evidence="6">Belongs to the radical SAM superfamily. Anaerobic sulfatase-maturating enzyme family.</text>
</comment>
<sequence>MSPLGKRFKLVDDFNQAENHDYHLLPSRFAGLDDGRYLLSNEVGEYLVVDRSQLESYVKKAVDQDSDFYHDLKSKHFLFDDDSNVAIDLLALKYRTKALRTSQFTSLHLFVVTLRCDYTCQYCQVSRQTDDKHAFDMSEETASKALALVFRSPSPAIKIEFQGGEPLLNFNLIQYVVSEAKKLNETHKRDLQFVITSNLSFLDDTVLAFCQEHGIHLSTSLDGNEALHNSNRPRPGKNSYEITVKGIKNAQRFLGRDKIGALMTTTEKSLSQVRSIIDTYLEHNLDCIFLRPLSPYGFAVKNHQTQKYDIDRWFEFYKEGLDYILEINRQGHHFVEVYTQIILTKLLSPFNTGYVDLQSPSGAAIAAIVYNYDGDVYASDEARMLAEMGDRKFRLGSVHTDSYEDIWLSDVLLDTLESSLSESAPMCHDCGFLPYCGTDPVYHYATQQDVVGHKAFSGFCAKNMKIFKHVIKLLEDPDTKKILTNWVR</sequence>
<dbReference type="InterPro" id="IPR024023">
    <property type="entry name" value="rSAM_paired_HxsB"/>
</dbReference>
<dbReference type="SFLD" id="SFLDG01067">
    <property type="entry name" value="SPASM/twitch_domain_containing"/>
    <property type="match status" value="1"/>
</dbReference>
<name>A0A177LV36_METMH</name>
<evidence type="ECO:0000256" key="6">
    <source>
        <dbReference type="ARBA" id="ARBA00023601"/>
    </source>
</evidence>
<dbReference type="GO" id="GO:0051536">
    <property type="term" value="F:iron-sulfur cluster binding"/>
    <property type="evidence" value="ECO:0007669"/>
    <property type="project" value="UniProtKB-KW"/>
</dbReference>
<evidence type="ECO:0000259" key="7">
    <source>
        <dbReference type="PROSITE" id="PS51918"/>
    </source>
</evidence>
<dbReference type="GO" id="GO:0016491">
    <property type="term" value="F:oxidoreductase activity"/>
    <property type="evidence" value="ECO:0007669"/>
    <property type="project" value="InterPro"/>
</dbReference>
<dbReference type="SUPFAM" id="SSF102114">
    <property type="entry name" value="Radical SAM enzymes"/>
    <property type="match status" value="1"/>
</dbReference>
<dbReference type="Proteomes" id="UP000077763">
    <property type="component" value="Unassembled WGS sequence"/>
</dbReference>
<dbReference type="CDD" id="cd01335">
    <property type="entry name" value="Radical_SAM"/>
    <property type="match status" value="1"/>
</dbReference>
<proteinExistence type="inferred from homology"/>
<evidence type="ECO:0000256" key="5">
    <source>
        <dbReference type="ARBA" id="ARBA00023014"/>
    </source>
</evidence>
<feature type="domain" description="Radical SAM core" evidence="7">
    <location>
        <begin position="100"/>
        <end position="336"/>
    </location>
</feature>
<gene>
    <name evidence="8" type="ORF">A1353_23300</name>
</gene>
<keyword evidence="2" id="KW-0949">S-adenosyl-L-methionine</keyword>
<dbReference type="InterPro" id="IPR023867">
    <property type="entry name" value="Sulphatase_maturase_rSAM"/>
</dbReference>
<dbReference type="SFLD" id="SFLDS00029">
    <property type="entry name" value="Radical_SAM"/>
    <property type="match status" value="1"/>
</dbReference>
<dbReference type="InterPro" id="IPR058240">
    <property type="entry name" value="rSAM_sf"/>
</dbReference>
<keyword evidence="3" id="KW-0479">Metal-binding</keyword>
<protein>
    <submittedName>
        <fullName evidence="8">His-Xaa-Ser system radical SAM maturase HxsB</fullName>
    </submittedName>
</protein>
<dbReference type="AlphaFoldDB" id="A0A177LV36"/>
<dbReference type="SFLD" id="SFLDG01384">
    <property type="entry name" value="thioether_bond_formation_requi"/>
    <property type="match status" value="1"/>
</dbReference>
<dbReference type="CDD" id="cd21109">
    <property type="entry name" value="SPASM"/>
    <property type="match status" value="1"/>
</dbReference>
<organism evidence="8 9">
    <name type="scientific">Methylomonas methanica</name>
    <dbReference type="NCBI Taxonomy" id="421"/>
    <lineage>
        <taxon>Bacteria</taxon>
        <taxon>Pseudomonadati</taxon>
        <taxon>Pseudomonadota</taxon>
        <taxon>Gammaproteobacteria</taxon>
        <taxon>Methylococcales</taxon>
        <taxon>Methylococcaceae</taxon>
        <taxon>Methylomonas</taxon>
    </lineage>
</organism>
<dbReference type="PANTHER" id="PTHR43273:SF3">
    <property type="entry name" value="ANAEROBIC SULFATASE-MATURATING ENZYME HOMOLOG ASLB-RELATED"/>
    <property type="match status" value="1"/>
</dbReference>
<reference evidence="8 9" key="1">
    <citation type="submission" date="2016-03" db="EMBL/GenBank/DDBJ databases">
        <authorList>
            <person name="Ploux O."/>
        </authorList>
    </citation>
    <scope>NUCLEOTIDE SEQUENCE [LARGE SCALE GENOMIC DNA]</scope>
    <source>
        <strain evidence="8 9">R-45371</strain>
    </source>
</reference>
<dbReference type="RefSeq" id="WP_064038675.1">
    <property type="nucleotide sequence ID" value="NZ_LUUH01000103.1"/>
</dbReference>
<dbReference type="PROSITE" id="PS51918">
    <property type="entry name" value="RADICAL_SAM"/>
    <property type="match status" value="1"/>
</dbReference>
<dbReference type="GO" id="GO:0046872">
    <property type="term" value="F:metal ion binding"/>
    <property type="evidence" value="ECO:0007669"/>
    <property type="project" value="UniProtKB-KW"/>
</dbReference>
<accession>A0A177LV36</accession>
<evidence type="ECO:0000256" key="4">
    <source>
        <dbReference type="ARBA" id="ARBA00023004"/>
    </source>
</evidence>
<evidence type="ECO:0000313" key="9">
    <source>
        <dbReference type="Proteomes" id="UP000077763"/>
    </source>
</evidence>
<dbReference type="InterPro" id="IPR007197">
    <property type="entry name" value="rSAM"/>
</dbReference>
<evidence type="ECO:0000256" key="1">
    <source>
        <dbReference type="ARBA" id="ARBA00001966"/>
    </source>
</evidence>
<dbReference type="PANTHER" id="PTHR43273">
    <property type="entry name" value="ANAEROBIC SULFATASE-MATURATING ENZYME HOMOLOG ASLB-RELATED"/>
    <property type="match status" value="1"/>
</dbReference>
<comment type="cofactor">
    <cofactor evidence="1">
        <name>[4Fe-4S] cluster</name>
        <dbReference type="ChEBI" id="CHEBI:49883"/>
    </cofactor>
</comment>
<evidence type="ECO:0000313" key="8">
    <source>
        <dbReference type="EMBL" id="OAH97220.1"/>
    </source>
</evidence>
<dbReference type="InterPro" id="IPR013785">
    <property type="entry name" value="Aldolase_TIM"/>
</dbReference>